<sequence>MDEKTFYITKTKLQELKKEYEELLEFERRKMTEQEAPKIFESEDLNPEFISFQEDVGFLRSRINEIKNILEHHELIKIPSSSEKNIIGLGAKVKIDIGGKKDEFLIVGTLEANPALGKISNESPVGRALLGHKVGDIVVISSPVKTEYKIKSIKYEIN</sequence>
<dbReference type="Pfam" id="PF01272">
    <property type="entry name" value="GreA_GreB"/>
    <property type="match status" value="1"/>
</dbReference>
<dbReference type="SUPFAM" id="SSF46557">
    <property type="entry name" value="GreA transcript cleavage protein, N-terminal domain"/>
    <property type="match status" value="1"/>
</dbReference>
<dbReference type="Gene3D" id="3.10.50.30">
    <property type="entry name" value="Transcription elongation factor, GreA/GreB, C-terminal domain"/>
    <property type="match status" value="1"/>
</dbReference>
<evidence type="ECO:0000259" key="1">
    <source>
        <dbReference type="Pfam" id="PF01272"/>
    </source>
</evidence>
<dbReference type="GO" id="GO:0032784">
    <property type="term" value="P:regulation of DNA-templated transcription elongation"/>
    <property type="evidence" value="ECO:0007669"/>
    <property type="project" value="InterPro"/>
</dbReference>
<dbReference type="GO" id="GO:0006354">
    <property type="term" value="P:DNA-templated transcription elongation"/>
    <property type="evidence" value="ECO:0007669"/>
    <property type="project" value="TreeGrafter"/>
</dbReference>
<dbReference type="STRING" id="1802200.A2812_00775"/>
<dbReference type="GO" id="GO:0070063">
    <property type="term" value="F:RNA polymerase binding"/>
    <property type="evidence" value="ECO:0007669"/>
    <property type="project" value="InterPro"/>
</dbReference>
<dbReference type="SUPFAM" id="SSF54534">
    <property type="entry name" value="FKBP-like"/>
    <property type="match status" value="1"/>
</dbReference>
<evidence type="ECO:0000313" key="2">
    <source>
        <dbReference type="EMBL" id="OGZ65084.1"/>
    </source>
</evidence>
<dbReference type="Gene3D" id="1.10.287.180">
    <property type="entry name" value="Transcription elongation factor, GreA/GreB, N-terminal domain"/>
    <property type="match status" value="1"/>
</dbReference>
<gene>
    <name evidence="2" type="ORF">A2812_00775</name>
</gene>
<dbReference type="InterPro" id="IPR036953">
    <property type="entry name" value="GreA/GreB_C_sf"/>
</dbReference>
<dbReference type="PANTHER" id="PTHR30437">
    <property type="entry name" value="TRANSCRIPTION ELONGATION FACTOR GREA"/>
    <property type="match status" value="1"/>
</dbReference>
<dbReference type="InterPro" id="IPR023459">
    <property type="entry name" value="Tscrpt_elong_fac_GreA/B_fam"/>
</dbReference>
<dbReference type="GO" id="GO:0003677">
    <property type="term" value="F:DNA binding"/>
    <property type="evidence" value="ECO:0007669"/>
    <property type="project" value="InterPro"/>
</dbReference>
<name>A0A1G2HRC2_9BACT</name>
<comment type="caution">
    <text evidence="2">The sequence shown here is derived from an EMBL/GenBank/DDBJ whole genome shotgun (WGS) entry which is preliminary data.</text>
</comment>
<dbReference type="AlphaFoldDB" id="A0A1G2HRC2"/>
<proteinExistence type="predicted"/>
<feature type="domain" description="Transcription elongation factor GreA/GreB C-terminal" evidence="1">
    <location>
        <begin position="84"/>
        <end position="155"/>
    </location>
</feature>
<accession>A0A1G2HRC2</accession>
<dbReference type="PIRSF" id="PIRSF006092">
    <property type="entry name" value="GreA_GreB"/>
    <property type="match status" value="1"/>
</dbReference>
<dbReference type="Proteomes" id="UP000177190">
    <property type="component" value="Unassembled WGS sequence"/>
</dbReference>
<dbReference type="InterPro" id="IPR036805">
    <property type="entry name" value="Tscrpt_elong_fac_GreA/B_N_sf"/>
</dbReference>
<dbReference type="PANTHER" id="PTHR30437:SF4">
    <property type="entry name" value="TRANSCRIPTION ELONGATION FACTOR GREA"/>
    <property type="match status" value="1"/>
</dbReference>
<evidence type="ECO:0000313" key="3">
    <source>
        <dbReference type="Proteomes" id="UP000177190"/>
    </source>
</evidence>
<organism evidence="2 3">
    <name type="scientific">Candidatus Staskawiczbacteria bacterium RIFCSPHIGHO2_01_FULL_36_16</name>
    <dbReference type="NCBI Taxonomy" id="1802200"/>
    <lineage>
        <taxon>Bacteria</taxon>
        <taxon>Candidatus Staskawicziibacteriota</taxon>
    </lineage>
</organism>
<dbReference type="InterPro" id="IPR018151">
    <property type="entry name" value="TF_GreA/GreB_CS"/>
</dbReference>
<dbReference type="EMBL" id="MHOM01000013">
    <property type="protein sequence ID" value="OGZ65084.1"/>
    <property type="molecule type" value="Genomic_DNA"/>
</dbReference>
<dbReference type="PROSITE" id="PS00830">
    <property type="entry name" value="GREAB_2"/>
    <property type="match status" value="1"/>
</dbReference>
<protein>
    <recommendedName>
        <fullName evidence="1">Transcription elongation factor GreA/GreB C-terminal domain-containing protein</fullName>
    </recommendedName>
</protein>
<dbReference type="InterPro" id="IPR001437">
    <property type="entry name" value="Tscrpt_elong_fac_GreA/B_C"/>
</dbReference>
<reference evidence="2 3" key="1">
    <citation type="journal article" date="2016" name="Nat. Commun.">
        <title>Thousands of microbial genomes shed light on interconnected biogeochemical processes in an aquifer system.</title>
        <authorList>
            <person name="Anantharaman K."/>
            <person name="Brown C.T."/>
            <person name="Hug L.A."/>
            <person name="Sharon I."/>
            <person name="Castelle C.J."/>
            <person name="Probst A.J."/>
            <person name="Thomas B.C."/>
            <person name="Singh A."/>
            <person name="Wilkins M.J."/>
            <person name="Karaoz U."/>
            <person name="Brodie E.L."/>
            <person name="Williams K.H."/>
            <person name="Hubbard S.S."/>
            <person name="Banfield J.F."/>
        </authorList>
    </citation>
    <scope>NUCLEOTIDE SEQUENCE [LARGE SCALE GENOMIC DNA]</scope>
</reference>